<name>A0ABS8G3M2_9ALTE</name>
<dbReference type="Pfam" id="PF02348">
    <property type="entry name" value="CTP_transf_3"/>
    <property type="match status" value="1"/>
</dbReference>
<keyword evidence="1" id="KW-0548">Nucleotidyltransferase</keyword>
<accession>A0ABS8G3M2</accession>
<reference evidence="1 2" key="1">
    <citation type="submission" date="2021-10" db="EMBL/GenBank/DDBJ databases">
        <title>Draft genome of Aestuariibacter halophilus JC2043.</title>
        <authorList>
            <person name="Emsley S.A."/>
            <person name="Pfannmuller K.M."/>
            <person name="Ushijima B."/>
            <person name="Saw J.H."/>
            <person name="Videau P."/>
        </authorList>
    </citation>
    <scope>NUCLEOTIDE SEQUENCE [LARGE SCALE GENOMIC DNA]</scope>
    <source>
        <strain evidence="1 2">JC2043</strain>
    </source>
</reference>
<comment type="caution">
    <text evidence="1">The sequence shown here is derived from an EMBL/GenBank/DDBJ whole genome shotgun (WGS) entry which is preliminary data.</text>
</comment>
<keyword evidence="1" id="KW-0808">Transferase</keyword>
<sequence>MKTRAFVFARGGSKGLPRKNVKLLAGKPLLSYSIDLARKMSMFEKVYVSTEDNEIASVASDFGATVIKRPDELAKDDSDEWLSWQHAVNWSIAADGPFDRFVSLPATSPLRNQHDVQLACDKFSASSFDACITVTPSSRSPFFNMVTLGVDSEVTIVSDGMDIRRRQDAPKVYDITTVAYVTSPEFILRNAGLFKGHVCAVPVPKARAVDIDDMIDFKLAETLLMDAQDNA</sequence>
<dbReference type="PANTHER" id="PTHR21485">
    <property type="entry name" value="HAD SUPERFAMILY MEMBERS CMAS AND KDSC"/>
    <property type="match status" value="1"/>
</dbReference>
<dbReference type="SUPFAM" id="SSF53448">
    <property type="entry name" value="Nucleotide-diphospho-sugar transferases"/>
    <property type="match status" value="1"/>
</dbReference>
<dbReference type="PANTHER" id="PTHR21485:SF6">
    <property type="entry name" value="N-ACYLNEURAMINATE CYTIDYLYLTRANSFERASE-RELATED"/>
    <property type="match status" value="1"/>
</dbReference>
<dbReference type="RefSeq" id="WP_229157041.1">
    <property type="nucleotide sequence ID" value="NZ_JAJEWP010000001.1"/>
</dbReference>
<gene>
    <name evidence="1" type="ORF">LJ739_02590</name>
</gene>
<keyword evidence="2" id="KW-1185">Reference proteome</keyword>
<dbReference type="GO" id="GO:0016779">
    <property type="term" value="F:nucleotidyltransferase activity"/>
    <property type="evidence" value="ECO:0007669"/>
    <property type="project" value="UniProtKB-KW"/>
</dbReference>
<dbReference type="InterPro" id="IPR029044">
    <property type="entry name" value="Nucleotide-diphossugar_trans"/>
</dbReference>
<dbReference type="InterPro" id="IPR050793">
    <property type="entry name" value="CMP-NeuNAc_synthase"/>
</dbReference>
<dbReference type="CDD" id="cd02513">
    <property type="entry name" value="CMP-NeuAc_Synthase"/>
    <property type="match status" value="1"/>
</dbReference>
<dbReference type="InterPro" id="IPR003329">
    <property type="entry name" value="Cytidylyl_trans"/>
</dbReference>
<dbReference type="EMBL" id="JAJEWP010000001">
    <property type="protein sequence ID" value="MCC2615130.1"/>
    <property type="molecule type" value="Genomic_DNA"/>
</dbReference>
<protein>
    <submittedName>
        <fullName evidence="1">Acylneuraminate cytidylyltransferase family protein</fullName>
    </submittedName>
</protein>
<organism evidence="1 2">
    <name type="scientific">Fluctibacter halophilus</name>
    <dbReference type="NCBI Taxonomy" id="226011"/>
    <lineage>
        <taxon>Bacteria</taxon>
        <taxon>Pseudomonadati</taxon>
        <taxon>Pseudomonadota</taxon>
        <taxon>Gammaproteobacteria</taxon>
        <taxon>Alteromonadales</taxon>
        <taxon>Alteromonadaceae</taxon>
        <taxon>Fluctibacter</taxon>
    </lineage>
</organism>
<proteinExistence type="predicted"/>
<evidence type="ECO:0000313" key="1">
    <source>
        <dbReference type="EMBL" id="MCC2615130.1"/>
    </source>
</evidence>
<dbReference type="Gene3D" id="3.90.550.10">
    <property type="entry name" value="Spore Coat Polysaccharide Biosynthesis Protein SpsA, Chain A"/>
    <property type="match status" value="1"/>
</dbReference>
<evidence type="ECO:0000313" key="2">
    <source>
        <dbReference type="Proteomes" id="UP001520878"/>
    </source>
</evidence>
<dbReference type="Proteomes" id="UP001520878">
    <property type="component" value="Unassembled WGS sequence"/>
</dbReference>